<reference evidence="2 3" key="1">
    <citation type="submission" date="2023-05" db="EMBL/GenBank/DDBJ databases">
        <title>B98-5 Cell Line De Novo Hybrid Assembly: An Optical Mapping Approach.</title>
        <authorList>
            <person name="Kananen K."/>
            <person name="Auerbach J.A."/>
            <person name="Kautto E."/>
            <person name="Blachly J.S."/>
        </authorList>
    </citation>
    <scope>NUCLEOTIDE SEQUENCE [LARGE SCALE GENOMIC DNA]</scope>
    <source>
        <strain evidence="2">B95-8</strain>
        <tissue evidence="2">Cell line</tissue>
    </source>
</reference>
<comment type="caution">
    <text evidence="2">The sequence shown here is derived from an EMBL/GenBank/DDBJ whole genome shotgun (WGS) entry which is preliminary data.</text>
</comment>
<accession>A0ABQ9UR95</accession>
<proteinExistence type="predicted"/>
<evidence type="ECO:0000313" key="3">
    <source>
        <dbReference type="Proteomes" id="UP001266305"/>
    </source>
</evidence>
<feature type="compositionally biased region" description="Basic and acidic residues" evidence="1">
    <location>
        <begin position="153"/>
        <end position="246"/>
    </location>
</feature>
<protein>
    <submittedName>
        <fullName evidence="2">Uncharacterized protein</fullName>
    </submittedName>
</protein>
<dbReference type="EMBL" id="JASSZA010000011">
    <property type="protein sequence ID" value="KAK2099285.1"/>
    <property type="molecule type" value="Genomic_DNA"/>
</dbReference>
<gene>
    <name evidence="2" type="ORF">P7K49_024736</name>
</gene>
<feature type="region of interest" description="Disordered" evidence="1">
    <location>
        <begin position="134"/>
        <end position="252"/>
    </location>
</feature>
<sequence>MGVHISIHGSELLLSTSPRVTMTLMCDLRTIGEATAQSSHFLHQISAVKKEVLLTKERKAVRRPKKRVLGECGKEEQAHGLPNKQRALLTRTRPCRRLQVPGKRAARPCPSHIPLHGQDSVLKIATARPCQASSKDYQSDLKRNDILHSAPVKPRDIPHSAPVKPRDIPHSAPVKPRDIPHSAPVKPRDIPHSAPVKPRDIPHSAPVKPRDIPHSAPVKPRDIPHSAPVKPRDIPHSAPVKPRDIPHSAPVKLRARTRRAEGHGNFLIEKGHYYLPETPGKHPV</sequence>
<evidence type="ECO:0000313" key="2">
    <source>
        <dbReference type="EMBL" id="KAK2099285.1"/>
    </source>
</evidence>
<name>A0ABQ9UR95_SAGOE</name>
<feature type="compositionally biased region" description="Basic and acidic residues" evidence="1">
    <location>
        <begin position="137"/>
        <end position="146"/>
    </location>
</feature>
<dbReference type="Proteomes" id="UP001266305">
    <property type="component" value="Unassembled WGS sequence"/>
</dbReference>
<organism evidence="2 3">
    <name type="scientific">Saguinus oedipus</name>
    <name type="common">Cotton-top tamarin</name>
    <name type="synonym">Oedipomidas oedipus</name>
    <dbReference type="NCBI Taxonomy" id="9490"/>
    <lineage>
        <taxon>Eukaryota</taxon>
        <taxon>Metazoa</taxon>
        <taxon>Chordata</taxon>
        <taxon>Craniata</taxon>
        <taxon>Vertebrata</taxon>
        <taxon>Euteleostomi</taxon>
        <taxon>Mammalia</taxon>
        <taxon>Eutheria</taxon>
        <taxon>Euarchontoglires</taxon>
        <taxon>Primates</taxon>
        <taxon>Haplorrhini</taxon>
        <taxon>Platyrrhini</taxon>
        <taxon>Cebidae</taxon>
        <taxon>Callitrichinae</taxon>
        <taxon>Saguinus</taxon>
    </lineage>
</organism>
<evidence type="ECO:0000256" key="1">
    <source>
        <dbReference type="SAM" id="MobiDB-lite"/>
    </source>
</evidence>
<keyword evidence="3" id="KW-1185">Reference proteome</keyword>